<reference evidence="2 3" key="1">
    <citation type="journal article" date="2009" name="PLoS Genet.">
        <title>The genome of Nectria haematococca: contribution of supernumerary chromosomes to gene expansion.</title>
        <authorList>
            <person name="Coleman J.J."/>
            <person name="Rounsley S.D."/>
            <person name="Rodriguez-Carres M."/>
            <person name="Kuo A."/>
            <person name="Wasmann C.C."/>
            <person name="Grimwood J."/>
            <person name="Schmutz J."/>
            <person name="Taga M."/>
            <person name="White G.J."/>
            <person name="Zhou S."/>
            <person name="Schwartz D.C."/>
            <person name="Freitag M."/>
            <person name="Ma L.J."/>
            <person name="Danchin E.G."/>
            <person name="Henrissat B."/>
            <person name="Coutinho P.M."/>
            <person name="Nelson D.R."/>
            <person name="Straney D."/>
            <person name="Napoli C.A."/>
            <person name="Barker B.M."/>
            <person name="Gribskov M."/>
            <person name="Rep M."/>
            <person name="Kroken S."/>
            <person name="Molnar I."/>
            <person name="Rensing C."/>
            <person name="Kennell J.C."/>
            <person name="Zamora J."/>
            <person name="Farman M.L."/>
            <person name="Selker E.U."/>
            <person name="Salamov A."/>
            <person name="Shapiro H."/>
            <person name="Pangilinan J."/>
            <person name="Lindquist E."/>
            <person name="Lamers C."/>
            <person name="Grigoriev I.V."/>
            <person name="Geiser D.M."/>
            <person name="Covert S.F."/>
            <person name="Temporini E."/>
            <person name="Vanetten H.D."/>
        </authorList>
    </citation>
    <scope>NUCLEOTIDE SEQUENCE [LARGE SCALE GENOMIC DNA]</scope>
    <source>
        <strain evidence="3">ATCC MYA-4622 / CBS 123669 / FGSC 9596 / NRRL 45880 / 77-13-4</strain>
    </source>
</reference>
<evidence type="ECO:0000313" key="3">
    <source>
        <dbReference type="Proteomes" id="UP000005206"/>
    </source>
</evidence>
<proteinExistence type="predicted"/>
<dbReference type="HOGENOM" id="CLU_997796_0_0_1"/>
<name>C7YL67_FUSV7</name>
<dbReference type="KEGG" id="nhe:NECHADRAFT_77423"/>
<keyword evidence="3" id="KW-1185">Reference proteome</keyword>
<dbReference type="RefSeq" id="XP_003052918.1">
    <property type="nucleotide sequence ID" value="XM_003052872.1"/>
</dbReference>
<feature type="region of interest" description="Disordered" evidence="1">
    <location>
        <begin position="180"/>
        <end position="199"/>
    </location>
</feature>
<evidence type="ECO:0000313" key="2">
    <source>
        <dbReference type="EMBL" id="EEU47205.1"/>
    </source>
</evidence>
<evidence type="ECO:0000256" key="1">
    <source>
        <dbReference type="SAM" id="MobiDB-lite"/>
    </source>
</evidence>
<dbReference type="AlphaFoldDB" id="C7YL67"/>
<accession>C7YL67</accession>
<sequence length="279" mass="31492">MAASSGVSRAVPEWPERRQLWLENLKGVYESDPNEFYRQVDTGFEQVETSVSIARVDDYSRWISLNYNKSRCSTGVIHAFPYTSLTECLQAIDMIRAIKGNEGSDVKDESRGSKSAGFDCAVDESVPVYSPTMPQRAFEDYKAWDLEACSHSHSAYSSLDRQAVKCVKAMPTVYASLTSLEQSNTRRTQTSSSTRNSRIPPMESYMLISYGEKHAAPLFEEDPNVFELSEDKRSRSEISTPVREEVTEGLPIGLKLEDVYTDRCFMDRKINPGLEKVSE</sequence>
<dbReference type="InParanoid" id="C7YL67"/>
<protein>
    <submittedName>
        <fullName evidence="2">Uncharacterized protein</fullName>
    </submittedName>
</protein>
<gene>
    <name evidence="2" type="ORF">NECHADRAFT_77423</name>
</gene>
<feature type="compositionally biased region" description="Low complexity" evidence="1">
    <location>
        <begin position="182"/>
        <end position="198"/>
    </location>
</feature>
<organism evidence="2 3">
    <name type="scientific">Fusarium vanettenii (strain ATCC MYA-4622 / CBS 123669 / FGSC 9596 / NRRL 45880 / 77-13-4)</name>
    <name type="common">Fusarium solani subsp. pisi</name>
    <dbReference type="NCBI Taxonomy" id="660122"/>
    <lineage>
        <taxon>Eukaryota</taxon>
        <taxon>Fungi</taxon>
        <taxon>Dikarya</taxon>
        <taxon>Ascomycota</taxon>
        <taxon>Pezizomycotina</taxon>
        <taxon>Sordariomycetes</taxon>
        <taxon>Hypocreomycetidae</taxon>
        <taxon>Hypocreales</taxon>
        <taxon>Nectriaceae</taxon>
        <taxon>Fusarium</taxon>
        <taxon>Fusarium solani species complex</taxon>
        <taxon>Fusarium vanettenii</taxon>
    </lineage>
</organism>
<dbReference type="Proteomes" id="UP000005206">
    <property type="component" value="Chromosome 3"/>
</dbReference>
<dbReference type="GeneID" id="9663609"/>
<dbReference type="EMBL" id="GG698897">
    <property type="protein sequence ID" value="EEU47205.1"/>
    <property type="molecule type" value="Genomic_DNA"/>
</dbReference>
<dbReference type="VEuPathDB" id="FungiDB:NECHADRAFT_77423"/>